<gene>
    <name evidence="2" type="ORF">SAMN05421829_11074</name>
</gene>
<proteinExistence type="predicted"/>
<feature type="signal peptide" evidence="1">
    <location>
        <begin position="1"/>
        <end position="18"/>
    </location>
</feature>
<organism evidence="2 3">
    <name type="scientific">Aromatoleum tolulyticum</name>
    <dbReference type="NCBI Taxonomy" id="34027"/>
    <lineage>
        <taxon>Bacteria</taxon>
        <taxon>Pseudomonadati</taxon>
        <taxon>Pseudomonadota</taxon>
        <taxon>Betaproteobacteria</taxon>
        <taxon>Rhodocyclales</taxon>
        <taxon>Rhodocyclaceae</taxon>
        <taxon>Aromatoleum</taxon>
    </lineage>
</organism>
<dbReference type="EMBL" id="FTMD01000010">
    <property type="protein sequence ID" value="SIR13806.1"/>
    <property type="molecule type" value="Genomic_DNA"/>
</dbReference>
<dbReference type="AlphaFoldDB" id="A0A1N6YH29"/>
<evidence type="ECO:0000313" key="2">
    <source>
        <dbReference type="EMBL" id="SIR13806.1"/>
    </source>
</evidence>
<reference evidence="3" key="1">
    <citation type="submission" date="2017-01" db="EMBL/GenBank/DDBJ databases">
        <authorList>
            <person name="Varghese N."/>
            <person name="Submissions S."/>
        </authorList>
    </citation>
    <scope>NUCLEOTIDE SEQUENCE [LARGE SCALE GENOMIC DNA]</scope>
    <source>
        <strain evidence="3">ATCC 51758</strain>
    </source>
</reference>
<dbReference type="OrthoDB" id="9152150at2"/>
<protein>
    <submittedName>
        <fullName evidence="2">Uncharacterized protein</fullName>
    </submittedName>
</protein>
<dbReference type="RefSeq" id="WP_139335951.1">
    <property type="nucleotide sequence ID" value="NZ_FTMD01000010.1"/>
</dbReference>
<dbReference type="Proteomes" id="UP000186819">
    <property type="component" value="Unassembled WGS sequence"/>
</dbReference>
<sequence>MRRCAAALAASLPLLAHGAWISSEHLVHAARSDAHGAEHFGAQLVLTPDESHFLKAWRVSNTPQQLPATATVRRGASVIAMLVFQGCARDATGRCDVVADLVLQAPDGGRIRGGSTSLWSAESVPGHLHLGNGSMQVSFDPHDRIGRYKVIATVRDRVSGQSLVLSSGLQVLE</sequence>
<feature type="chain" id="PRO_5012523503" evidence="1">
    <location>
        <begin position="19"/>
        <end position="173"/>
    </location>
</feature>
<accession>A0A1N6YH29</accession>
<keyword evidence="3" id="KW-1185">Reference proteome</keyword>
<name>A0A1N6YH29_9RHOO</name>
<evidence type="ECO:0000313" key="3">
    <source>
        <dbReference type="Proteomes" id="UP000186819"/>
    </source>
</evidence>
<keyword evidence="1" id="KW-0732">Signal</keyword>
<evidence type="ECO:0000256" key="1">
    <source>
        <dbReference type="SAM" id="SignalP"/>
    </source>
</evidence>